<comment type="similarity">
    <text evidence="6">Belongs to the methyltransferase superfamily. RsmI family.</text>
</comment>
<dbReference type="PANTHER" id="PTHR46111">
    <property type="entry name" value="RIBOSOMAL RNA SMALL SUBUNIT METHYLTRANSFERASE I"/>
    <property type="match status" value="1"/>
</dbReference>
<evidence type="ECO:0000256" key="4">
    <source>
        <dbReference type="ARBA" id="ARBA00022679"/>
    </source>
</evidence>
<dbReference type="Gene3D" id="3.30.950.10">
    <property type="entry name" value="Methyltransferase, Cobalt-precorrin-4 Transmethylase, Domain 2"/>
    <property type="match status" value="1"/>
</dbReference>
<dbReference type="EMBL" id="BMIR01000025">
    <property type="protein sequence ID" value="GGE53913.1"/>
    <property type="molecule type" value="Genomic_DNA"/>
</dbReference>
<comment type="catalytic activity">
    <reaction evidence="6">
        <text>cytidine(1402) in 16S rRNA + S-adenosyl-L-methionine = 2'-O-methylcytidine(1402) in 16S rRNA + S-adenosyl-L-homocysteine + H(+)</text>
        <dbReference type="Rhea" id="RHEA:42924"/>
        <dbReference type="Rhea" id="RHEA-COMP:10285"/>
        <dbReference type="Rhea" id="RHEA-COMP:10286"/>
        <dbReference type="ChEBI" id="CHEBI:15378"/>
        <dbReference type="ChEBI" id="CHEBI:57856"/>
        <dbReference type="ChEBI" id="CHEBI:59789"/>
        <dbReference type="ChEBI" id="CHEBI:74495"/>
        <dbReference type="ChEBI" id="CHEBI:82748"/>
        <dbReference type="EC" id="2.1.1.198"/>
    </reaction>
</comment>
<gene>
    <name evidence="6 8" type="primary">rsmI</name>
    <name evidence="8" type="ORF">GCM10011391_36000</name>
</gene>
<organism evidence="8 9">
    <name type="scientific">Pullulanibacillus camelliae</name>
    <dbReference type="NCBI Taxonomy" id="1707096"/>
    <lineage>
        <taxon>Bacteria</taxon>
        <taxon>Bacillati</taxon>
        <taxon>Bacillota</taxon>
        <taxon>Bacilli</taxon>
        <taxon>Bacillales</taxon>
        <taxon>Sporolactobacillaceae</taxon>
        <taxon>Pullulanibacillus</taxon>
    </lineage>
</organism>
<name>A0A8J3E0A9_9BACL</name>
<evidence type="ECO:0000256" key="6">
    <source>
        <dbReference type="HAMAP-Rule" id="MF_01877"/>
    </source>
</evidence>
<keyword evidence="9" id="KW-1185">Reference proteome</keyword>
<dbReference type="AlphaFoldDB" id="A0A8J3E0A9"/>
<dbReference type="NCBIfam" id="TIGR00096">
    <property type="entry name" value="16S rRNA (cytidine(1402)-2'-O)-methyltransferase"/>
    <property type="match status" value="1"/>
</dbReference>
<evidence type="ECO:0000256" key="3">
    <source>
        <dbReference type="ARBA" id="ARBA00022603"/>
    </source>
</evidence>
<dbReference type="SUPFAM" id="SSF53790">
    <property type="entry name" value="Tetrapyrrole methylase"/>
    <property type="match status" value="1"/>
</dbReference>
<comment type="caution">
    <text evidence="8">The sequence shown here is derived from an EMBL/GenBank/DDBJ whole genome shotgun (WGS) entry which is preliminary data.</text>
</comment>
<dbReference type="GO" id="GO:0005737">
    <property type="term" value="C:cytoplasm"/>
    <property type="evidence" value="ECO:0007669"/>
    <property type="project" value="UniProtKB-SubCell"/>
</dbReference>
<keyword evidence="5 6" id="KW-0949">S-adenosyl-L-methionine</keyword>
<dbReference type="EC" id="2.1.1.198" evidence="6"/>
<dbReference type="FunFam" id="3.40.1010.10:FF:000002">
    <property type="entry name" value="Ribosomal RNA small subunit methyltransferase I"/>
    <property type="match status" value="1"/>
</dbReference>
<keyword evidence="3 6" id="KW-0489">Methyltransferase</keyword>
<evidence type="ECO:0000256" key="1">
    <source>
        <dbReference type="ARBA" id="ARBA00022490"/>
    </source>
</evidence>
<dbReference type="InterPro" id="IPR014776">
    <property type="entry name" value="4pyrrole_Mease_sub2"/>
</dbReference>
<dbReference type="GO" id="GO:0070677">
    <property type="term" value="F:rRNA (cytosine-2'-O-)-methyltransferase activity"/>
    <property type="evidence" value="ECO:0007669"/>
    <property type="project" value="UniProtKB-UniRule"/>
</dbReference>
<dbReference type="CDD" id="cd11648">
    <property type="entry name" value="RsmI"/>
    <property type="match status" value="1"/>
</dbReference>
<evidence type="ECO:0000313" key="8">
    <source>
        <dbReference type="EMBL" id="GGE53913.1"/>
    </source>
</evidence>
<feature type="domain" description="Tetrapyrrole methylase" evidence="7">
    <location>
        <begin position="15"/>
        <end position="213"/>
    </location>
</feature>
<dbReference type="InterPro" id="IPR000878">
    <property type="entry name" value="4pyrrol_Mease"/>
</dbReference>
<keyword evidence="1 6" id="KW-0963">Cytoplasm</keyword>
<reference evidence="8" key="1">
    <citation type="journal article" date="2014" name="Int. J. Syst. Evol. Microbiol.">
        <title>Complete genome sequence of Corynebacterium casei LMG S-19264T (=DSM 44701T), isolated from a smear-ripened cheese.</title>
        <authorList>
            <consortium name="US DOE Joint Genome Institute (JGI-PGF)"/>
            <person name="Walter F."/>
            <person name="Albersmeier A."/>
            <person name="Kalinowski J."/>
            <person name="Ruckert C."/>
        </authorList>
    </citation>
    <scope>NUCLEOTIDE SEQUENCE</scope>
    <source>
        <strain evidence="8">CGMCC 1.15371</strain>
    </source>
</reference>
<proteinExistence type="inferred from homology"/>
<sequence>MKEQVSFQGAKQGQLFLIPTPIGNLEDMSFRSIAILKEVDVIAAEDTRHTMKLCRHFDIQKPLFSYHEHNKKASGEKLIKAMLEGKSIGLVTDAGTPGISDPGADLVAACIEQEIKVIPLPGANAVLPALIASGLDTDHFLFYGFLPRQKKERTEALEGLRAFPYTLIFYEAPHRLKQTVEALKDVFGNRQVTLARELTKRYETFVRGSLDELLLWTAANEIKGECCLVVEGGIGQEDTENVWWASLSIIEHVNHYIKIKEMDKKQAIKQTAMDRERPKREVYNIYHESEA</sequence>
<evidence type="ECO:0000259" key="7">
    <source>
        <dbReference type="Pfam" id="PF00590"/>
    </source>
</evidence>
<dbReference type="FunFam" id="3.30.950.10:FF:000002">
    <property type="entry name" value="Ribosomal RNA small subunit methyltransferase I"/>
    <property type="match status" value="1"/>
</dbReference>
<comment type="subcellular location">
    <subcellularLocation>
        <location evidence="6">Cytoplasm</location>
    </subcellularLocation>
</comment>
<comment type="function">
    <text evidence="6">Catalyzes the 2'-O-methylation of the ribose of cytidine 1402 (C1402) in 16S rRNA.</text>
</comment>
<evidence type="ECO:0000256" key="5">
    <source>
        <dbReference type="ARBA" id="ARBA00022691"/>
    </source>
</evidence>
<dbReference type="Proteomes" id="UP000628775">
    <property type="component" value="Unassembled WGS sequence"/>
</dbReference>
<dbReference type="InterPro" id="IPR035996">
    <property type="entry name" value="4pyrrol_Methylase_sf"/>
</dbReference>
<dbReference type="Pfam" id="PF00590">
    <property type="entry name" value="TP_methylase"/>
    <property type="match status" value="1"/>
</dbReference>
<dbReference type="HAMAP" id="MF_01877">
    <property type="entry name" value="16SrRNA_methyltr_I"/>
    <property type="match status" value="1"/>
</dbReference>
<evidence type="ECO:0000313" key="9">
    <source>
        <dbReference type="Proteomes" id="UP000628775"/>
    </source>
</evidence>
<dbReference type="Gene3D" id="3.40.1010.10">
    <property type="entry name" value="Cobalt-precorrin-4 Transmethylase, Domain 1"/>
    <property type="match status" value="1"/>
</dbReference>
<dbReference type="InterPro" id="IPR014777">
    <property type="entry name" value="4pyrrole_Mease_sub1"/>
</dbReference>
<dbReference type="PIRSF" id="PIRSF005917">
    <property type="entry name" value="MTase_YraL"/>
    <property type="match status" value="1"/>
</dbReference>
<evidence type="ECO:0000256" key="2">
    <source>
        <dbReference type="ARBA" id="ARBA00022552"/>
    </source>
</evidence>
<accession>A0A8J3E0A9</accession>
<keyword evidence="2 6" id="KW-0698">rRNA processing</keyword>
<dbReference type="PANTHER" id="PTHR46111:SF1">
    <property type="entry name" value="RIBOSOMAL RNA SMALL SUBUNIT METHYLTRANSFERASE I"/>
    <property type="match status" value="1"/>
</dbReference>
<protein>
    <recommendedName>
        <fullName evidence="6">Ribosomal RNA small subunit methyltransferase I</fullName>
        <ecNumber evidence="6">2.1.1.198</ecNumber>
    </recommendedName>
    <alternativeName>
        <fullName evidence="6">16S rRNA 2'-O-ribose C1402 methyltransferase</fullName>
    </alternativeName>
    <alternativeName>
        <fullName evidence="6">rRNA (cytidine-2'-O-)-methyltransferase RsmI</fullName>
    </alternativeName>
</protein>
<dbReference type="InterPro" id="IPR008189">
    <property type="entry name" value="rRNA_ssu_MeTfrase_I"/>
</dbReference>
<reference evidence="8" key="2">
    <citation type="submission" date="2020-09" db="EMBL/GenBank/DDBJ databases">
        <authorList>
            <person name="Sun Q."/>
            <person name="Zhou Y."/>
        </authorList>
    </citation>
    <scope>NUCLEOTIDE SEQUENCE</scope>
    <source>
        <strain evidence="8">CGMCC 1.15371</strain>
    </source>
</reference>
<dbReference type="RefSeq" id="WP_188697885.1">
    <property type="nucleotide sequence ID" value="NZ_BMIR01000025.1"/>
</dbReference>
<keyword evidence="4 6" id="KW-0808">Transferase</keyword>